<protein>
    <submittedName>
        <fullName evidence="1">Uncharacterized protein</fullName>
    </submittedName>
</protein>
<reference evidence="1 2" key="1">
    <citation type="submission" date="2021-06" db="EMBL/GenBank/DDBJ databases">
        <title>Caerostris extrusa draft genome.</title>
        <authorList>
            <person name="Kono N."/>
            <person name="Arakawa K."/>
        </authorList>
    </citation>
    <scope>NUCLEOTIDE SEQUENCE [LARGE SCALE GENOMIC DNA]</scope>
</reference>
<dbReference type="Proteomes" id="UP001054945">
    <property type="component" value="Unassembled WGS sequence"/>
</dbReference>
<keyword evidence="2" id="KW-1185">Reference proteome</keyword>
<proteinExistence type="predicted"/>
<gene>
    <name evidence="1" type="ORF">CEXT_767551</name>
</gene>
<accession>A0AAV4XFW4</accession>
<dbReference type="AlphaFoldDB" id="A0AAV4XFW4"/>
<comment type="caution">
    <text evidence="1">The sequence shown here is derived from an EMBL/GenBank/DDBJ whole genome shotgun (WGS) entry which is preliminary data.</text>
</comment>
<evidence type="ECO:0000313" key="1">
    <source>
        <dbReference type="EMBL" id="GIY93504.1"/>
    </source>
</evidence>
<organism evidence="1 2">
    <name type="scientific">Caerostris extrusa</name>
    <name type="common">Bark spider</name>
    <name type="synonym">Caerostris bankana</name>
    <dbReference type="NCBI Taxonomy" id="172846"/>
    <lineage>
        <taxon>Eukaryota</taxon>
        <taxon>Metazoa</taxon>
        <taxon>Ecdysozoa</taxon>
        <taxon>Arthropoda</taxon>
        <taxon>Chelicerata</taxon>
        <taxon>Arachnida</taxon>
        <taxon>Araneae</taxon>
        <taxon>Araneomorphae</taxon>
        <taxon>Entelegynae</taxon>
        <taxon>Araneoidea</taxon>
        <taxon>Araneidae</taxon>
        <taxon>Caerostris</taxon>
    </lineage>
</organism>
<evidence type="ECO:0000313" key="2">
    <source>
        <dbReference type="Proteomes" id="UP001054945"/>
    </source>
</evidence>
<name>A0AAV4XFW4_CAEEX</name>
<sequence length="172" mass="19734">MYSFNAYLKSNSWDSQGCLMKHGGEQNFFGAVPNEGSLENSAPSDWRRLTVFACLLHSLWEVRRERAVGVKLRVLGVNRVNLEKSKFKYMFGTPLFINSFLLPPLLQIVTLHSTIPAKIKRFNCIHNSELLELCFEPWNGNADFLVSALQLRAIAFRCFSPIILDWHATRRS</sequence>
<dbReference type="EMBL" id="BPLR01017668">
    <property type="protein sequence ID" value="GIY93504.1"/>
    <property type="molecule type" value="Genomic_DNA"/>
</dbReference>